<feature type="compositionally biased region" description="Basic residues" evidence="1">
    <location>
        <begin position="111"/>
        <end position="120"/>
    </location>
</feature>
<dbReference type="Proteomes" id="UP000626109">
    <property type="component" value="Unassembled WGS sequence"/>
</dbReference>
<dbReference type="EMBL" id="CAJNNV010005319">
    <property type="protein sequence ID" value="CAE8591922.1"/>
    <property type="molecule type" value="Genomic_DNA"/>
</dbReference>
<comment type="caution">
    <text evidence="2">The sequence shown here is derived from an EMBL/GenBank/DDBJ whole genome shotgun (WGS) entry which is preliminary data.</text>
</comment>
<evidence type="ECO:0000256" key="1">
    <source>
        <dbReference type="SAM" id="MobiDB-lite"/>
    </source>
</evidence>
<sequence length="120" mass="13482">MRTNPSCKESRGLLLAKEALVQQKKPCSFLGKPICSLLPAKKATLIPRVHEFVQHPHGRPAKKACSLELKPQFYQSTTSTTKNKQQPQQQQQQQQQLKSQWTIPAATKTSRSAKVKKTCS</sequence>
<reference evidence="2" key="1">
    <citation type="submission" date="2021-02" db="EMBL/GenBank/DDBJ databases">
        <authorList>
            <person name="Dougan E. K."/>
            <person name="Rhodes N."/>
            <person name="Thang M."/>
            <person name="Chan C."/>
        </authorList>
    </citation>
    <scope>NUCLEOTIDE SEQUENCE</scope>
</reference>
<organism evidence="2 4">
    <name type="scientific">Polarella glacialis</name>
    <name type="common">Dinoflagellate</name>
    <dbReference type="NCBI Taxonomy" id="89957"/>
    <lineage>
        <taxon>Eukaryota</taxon>
        <taxon>Sar</taxon>
        <taxon>Alveolata</taxon>
        <taxon>Dinophyceae</taxon>
        <taxon>Suessiales</taxon>
        <taxon>Suessiaceae</taxon>
        <taxon>Polarella</taxon>
    </lineage>
</organism>
<dbReference type="EMBL" id="CAJNNW010029740">
    <property type="protein sequence ID" value="CAE8701342.1"/>
    <property type="molecule type" value="Genomic_DNA"/>
</dbReference>
<gene>
    <name evidence="2" type="ORF">PGLA1383_LOCUS10582</name>
    <name evidence="3" type="ORF">PGLA2088_LOCUS31978</name>
</gene>
<name>A0A813E2Q6_POLGL</name>
<accession>A0A813E2Q6</accession>
<proteinExistence type="predicted"/>
<evidence type="ECO:0000313" key="2">
    <source>
        <dbReference type="EMBL" id="CAE8591922.1"/>
    </source>
</evidence>
<dbReference type="AlphaFoldDB" id="A0A813E2Q6"/>
<protein>
    <submittedName>
        <fullName evidence="2">Uncharacterized protein</fullName>
    </submittedName>
</protein>
<keyword evidence="4" id="KW-1185">Reference proteome</keyword>
<dbReference type="Proteomes" id="UP000654075">
    <property type="component" value="Unassembled WGS sequence"/>
</dbReference>
<evidence type="ECO:0000313" key="4">
    <source>
        <dbReference type="Proteomes" id="UP000654075"/>
    </source>
</evidence>
<feature type="region of interest" description="Disordered" evidence="1">
    <location>
        <begin position="76"/>
        <end position="120"/>
    </location>
</feature>
<feature type="compositionally biased region" description="Low complexity" evidence="1">
    <location>
        <begin position="76"/>
        <end position="100"/>
    </location>
</feature>
<evidence type="ECO:0000313" key="3">
    <source>
        <dbReference type="EMBL" id="CAE8701342.1"/>
    </source>
</evidence>